<dbReference type="AlphaFoldDB" id="A0AAD6HEN9"/>
<reference evidence="2" key="1">
    <citation type="journal article" date="2023" name="IMA Fungus">
        <title>Comparative genomic study of the Penicillium genus elucidates a diverse pangenome and 15 lateral gene transfer events.</title>
        <authorList>
            <person name="Petersen C."/>
            <person name="Sorensen T."/>
            <person name="Nielsen M.R."/>
            <person name="Sondergaard T.E."/>
            <person name="Sorensen J.L."/>
            <person name="Fitzpatrick D.A."/>
            <person name="Frisvad J.C."/>
            <person name="Nielsen K.L."/>
        </authorList>
    </citation>
    <scope>NUCLEOTIDE SEQUENCE</scope>
    <source>
        <strain evidence="2">IBT 17514</strain>
    </source>
</reference>
<comment type="similarity">
    <text evidence="1">Belongs to the LOR family.</text>
</comment>
<protein>
    <recommendedName>
        <fullName evidence="4">DUF567 domain protein</fullName>
    </recommendedName>
</protein>
<dbReference type="InterPro" id="IPR025659">
    <property type="entry name" value="Tubby-like_C"/>
</dbReference>
<dbReference type="InterPro" id="IPR007612">
    <property type="entry name" value="LOR"/>
</dbReference>
<evidence type="ECO:0000313" key="3">
    <source>
        <dbReference type="Proteomes" id="UP001215712"/>
    </source>
</evidence>
<dbReference type="InterPro" id="IPR038595">
    <property type="entry name" value="LOR_sf"/>
</dbReference>
<sequence>MSFFHHNLQPVPEPIALFDQFVSQQPQTLILKEKVLSVSGDSFEVKFSGGQTLIKVHGAWVSIHDRKKVDDASGNHLFDIVKEHFHIHTTYAIVDPEKKKLAEVKSSLKLVGSKATATFTNRNHRAWTFVMKGGWFDHSADIVDQETGQSVARIDRKLLSGRDLLFGQQTYAVVVAPGVDAALIAALCICFDEKNNEKE</sequence>
<dbReference type="PANTHER" id="PTHR31087:SF161">
    <property type="entry name" value="TUBBY C 2 FAMILY PROTEIN"/>
    <property type="match status" value="1"/>
</dbReference>
<accession>A0AAD6HEN9</accession>
<organism evidence="2 3">
    <name type="scientific">Penicillium malachiteum</name>
    <dbReference type="NCBI Taxonomy" id="1324776"/>
    <lineage>
        <taxon>Eukaryota</taxon>
        <taxon>Fungi</taxon>
        <taxon>Dikarya</taxon>
        <taxon>Ascomycota</taxon>
        <taxon>Pezizomycotina</taxon>
        <taxon>Eurotiomycetes</taxon>
        <taxon>Eurotiomycetidae</taxon>
        <taxon>Eurotiales</taxon>
        <taxon>Aspergillaceae</taxon>
        <taxon>Penicillium</taxon>
    </lineage>
</organism>
<evidence type="ECO:0000256" key="1">
    <source>
        <dbReference type="ARBA" id="ARBA00005437"/>
    </source>
</evidence>
<dbReference type="SUPFAM" id="SSF54518">
    <property type="entry name" value="Tubby C-terminal domain-like"/>
    <property type="match status" value="1"/>
</dbReference>
<reference evidence="2" key="2">
    <citation type="submission" date="2023-01" db="EMBL/GenBank/DDBJ databases">
        <authorList>
            <person name="Petersen C."/>
        </authorList>
    </citation>
    <scope>NUCLEOTIDE SEQUENCE</scope>
    <source>
        <strain evidence="2">IBT 17514</strain>
    </source>
</reference>
<proteinExistence type="inferred from homology"/>
<dbReference type="PANTHER" id="PTHR31087">
    <property type="match status" value="1"/>
</dbReference>
<dbReference type="Pfam" id="PF04525">
    <property type="entry name" value="LOR"/>
    <property type="match status" value="1"/>
</dbReference>
<gene>
    <name evidence="2" type="ORF">N7493_009679</name>
</gene>
<evidence type="ECO:0008006" key="4">
    <source>
        <dbReference type="Google" id="ProtNLM"/>
    </source>
</evidence>
<evidence type="ECO:0000313" key="2">
    <source>
        <dbReference type="EMBL" id="KAJ5710087.1"/>
    </source>
</evidence>
<keyword evidence="3" id="KW-1185">Reference proteome</keyword>
<name>A0AAD6HEN9_9EURO</name>
<dbReference type="EMBL" id="JAQJAN010000017">
    <property type="protein sequence ID" value="KAJ5710087.1"/>
    <property type="molecule type" value="Genomic_DNA"/>
</dbReference>
<dbReference type="Proteomes" id="UP001215712">
    <property type="component" value="Unassembled WGS sequence"/>
</dbReference>
<dbReference type="Gene3D" id="2.40.160.200">
    <property type="entry name" value="LURP1-related"/>
    <property type="match status" value="1"/>
</dbReference>
<comment type="caution">
    <text evidence="2">The sequence shown here is derived from an EMBL/GenBank/DDBJ whole genome shotgun (WGS) entry which is preliminary data.</text>
</comment>